<dbReference type="InterPro" id="IPR029058">
    <property type="entry name" value="AB_hydrolase_fold"/>
</dbReference>
<protein>
    <submittedName>
        <fullName evidence="3">Alpha/beta fold hydrolase</fullName>
    </submittedName>
</protein>
<dbReference type="EMBL" id="CP124755">
    <property type="protein sequence ID" value="WGZ91956.1"/>
    <property type="molecule type" value="Genomic_DNA"/>
</dbReference>
<evidence type="ECO:0000256" key="1">
    <source>
        <dbReference type="SAM" id="SignalP"/>
    </source>
</evidence>
<dbReference type="GO" id="GO:0052689">
    <property type="term" value="F:carboxylic ester hydrolase activity"/>
    <property type="evidence" value="ECO:0007669"/>
    <property type="project" value="TreeGrafter"/>
</dbReference>
<reference evidence="3" key="1">
    <citation type="journal article" date="2023" name="Int. J. Mol. Sci.">
        <title>Metagenomics Revealed a New Genus 'Candidatus Thiocaldithrix dubininis' gen. nov., sp. nov. and a New Species 'Candidatus Thiothrix putei' sp. nov. in the Family Thiotrichaceae, Some Members of Which Have Traits of Both Na+- and H+-Motive Energetics.</title>
        <authorList>
            <person name="Ravin N.V."/>
            <person name="Muntyan M.S."/>
            <person name="Smolyakov D.D."/>
            <person name="Rudenko T.S."/>
            <person name="Beletsky A.V."/>
            <person name="Mardanov A.V."/>
            <person name="Grabovich M.Y."/>
        </authorList>
    </citation>
    <scope>NUCLEOTIDE SEQUENCE</scope>
    <source>
        <strain evidence="3">GKL-01</strain>
    </source>
</reference>
<dbReference type="InterPro" id="IPR022742">
    <property type="entry name" value="Hydrolase_4"/>
</dbReference>
<keyword evidence="3" id="KW-0378">Hydrolase</keyword>
<dbReference type="AlphaFoldDB" id="A0AA95H7D2"/>
<dbReference type="PANTHER" id="PTHR43265">
    <property type="entry name" value="ESTERASE ESTD"/>
    <property type="match status" value="1"/>
</dbReference>
<gene>
    <name evidence="3" type="ORF">QJT80_05605</name>
</gene>
<keyword evidence="1" id="KW-0732">Signal</keyword>
<name>A0AA95H7D2_9GAMM</name>
<dbReference type="InterPro" id="IPR053145">
    <property type="entry name" value="AB_hydrolase_Est10"/>
</dbReference>
<proteinExistence type="predicted"/>
<sequence length="301" mass="33533">MLRQYFSIRNPLLLALSLACSALQAEEVTVKQADTTLRGELTLAKDKTLKDGVVLMLHGTLAHNNMEIMQTVADLLKDKGYNSLRVNLSYGLDKRASTMLDCGIEHRHKHEDALNELETWLNWLKQQGVSKVALFGHSRGGNQIAWYVAEKTPELLDKIILVAPATWDAKQTASDYQERYKQPLAPLIAEAEKSSQAGKAHNLMTLPGFVYCENAKASAEAVLSYYRDDARKNTPSILGKMTKPVLVVVGSEDKVVADLARQLADIKQETLKVTTIEGADHFFLDLYADELADKTTEFLAW</sequence>
<dbReference type="PROSITE" id="PS51257">
    <property type="entry name" value="PROKAR_LIPOPROTEIN"/>
    <property type="match status" value="1"/>
</dbReference>
<reference evidence="3" key="2">
    <citation type="submission" date="2023-04" db="EMBL/GenBank/DDBJ databases">
        <authorList>
            <person name="Beletskiy A.V."/>
            <person name="Mardanov A.V."/>
            <person name="Ravin N.V."/>
        </authorList>
    </citation>
    <scope>NUCLEOTIDE SEQUENCE</scope>
    <source>
        <strain evidence="3">GKL-01</strain>
    </source>
</reference>
<evidence type="ECO:0000259" key="2">
    <source>
        <dbReference type="Pfam" id="PF12146"/>
    </source>
</evidence>
<accession>A0AA95H7D2</accession>
<dbReference type="SUPFAM" id="SSF53474">
    <property type="entry name" value="alpha/beta-Hydrolases"/>
    <property type="match status" value="1"/>
</dbReference>
<feature type="signal peptide" evidence="1">
    <location>
        <begin position="1"/>
        <end position="25"/>
    </location>
</feature>
<dbReference type="Gene3D" id="3.40.50.1820">
    <property type="entry name" value="alpha/beta hydrolase"/>
    <property type="match status" value="1"/>
</dbReference>
<dbReference type="Proteomes" id="UP001300672">
    <property type="component" value="Chromosome"/>
</dbReference>
<dbReference type="PANTHER" id="PTHR43265:SF1">
    <property type="entry name" value="ESTERASE ESTD"/>
    <property type="match status" value="1"/>
</dbReference>
<evidence type="ECO:0000313" key="3">
    <source>
        <dbReference type="EMBL" id="WGZ91956.1"/>
    </source>
</evidence>
<feature type="domain" description="Serine aminopeptidase S33" evidence="2">
    <location>
        <begin position="51"/>
        <end position="281"/>
    </location>
</feature>
<dbReference type="Pfam" id="PF12146">
    <property type="entry name" value="Hydrolase_4"/>
    <property type="match status" value="1"/>
</dbReference>
<feature type="chain" id="PRO_5041706307" evidence="1">
    <location>
        <begin position="26"/>
        <end position="301"/>
    </location>
</feature>
<dbReference type="KEGG" id="tdu:QJT80_05605"/>
<organism evidence="3">
    <name type="scientific">Candidatus Thiocaldithrix dubininis</name>
    <dbReference type="NCBI Taxonomy" id="3080823"/>
    <lineage>
        <taxon>Bacteria</taxon>
        <taxon>Pseudomonadati</taxon>
        <taxon>Pseudomonadota</taxon>
        <taxon>Gammaproteobacteria</taxon>
        <taxon>Thiotrichales</taxon>
        <taxon>Thiotrichaceae</taxon>
        <taxon>Candidatus Thiocaldithrix</taxon>
    </lineage>
</organism>